<reference evidence="1" key="1">
    <citation type="submission" date="2014-09" db="EMBL/GenBank/DDBJ databases">
        <authorList>
            <person name="Magalhaes I.L.F."/>
            <person name="Oliveira U."/>
            <person name="Santos F.R."/>
            <person name="Vidigal T.H.D.A."/>
            <person name="Brescovit A.D."/>
            <person name="Santos A.J."/>
        </authorList>
    </citation>
    <scope>NUCLEOTIDE SEQUENCE</scope>
    <source>
        <tissue evidence="1">Shoot tissue taken approximately 20 cm above the soil surface</tissue>
    </source>
</reference>
<protein>
    <submittedName>
        <fullName evidence="1">Uncharacterized protein</fullName>
    </submittedName>
</protein>
<dbReference type="EMBL" id="GBRH01189641">
    <property type="protein sequence ID" value="JAE08255.1"/>
    <property type="molecule type" value="Transcribed_RNA"/>
</dbReference>
<proteinExistence type="predicted"/>
<organism evidence="1">
    <name type="scientific">Arundo donax</name>
    <name type="common">Giant reed</name>
    <name type="synonym">Donax arundinaceus</name>
    <dbReference type="NCBI Taxonomy" id="35708"/>
    <lineage>
        <taxon>Eukaryota</taxon>
        <taxon>Viridiplantae</taxon>
        <taxon>Streptophyta</taxon>
        <taxon>Embryophyta</taxon>
        <taxon>Tracheophyta</taxon>
        <taxon>Spermatophyta</taxon>
        <taxon>Magnoliopsida</taxon>
        <taxon>Liliopsida</taxon>
        <taxon>Poales</taxon>
        <taxon>Poaceae</taxon>
        <taxon>PACMAD clade</taxon>
        <taxon>Arundinoideae</taxon>
        <taxon>Arundineae</taxon>
        <taxon>Arundo</taxon>
    </lineage>
</organism>
<sequence length="48" mass="5593">MRNEVMMDQLILFLKPNKLIRNHLIPETKQVASVSWYTSMASLLTKCV</sequence>
<evidence type="ECO:0000313" key="1">
    <source>
        <dbReference type="EMBL" id="JAE08255.1"/>
    </source>
</evidence>
<name>A0A0A9F5G2_ARUDO</name>
<accession>A0A0A9F5G2</accession>
<dbReference type="AlphaFoldDB" id="A0A0A9F5G2"/>
<reference evidence="1" key="2">
    <citation type="journal article" date="2015" name="Data Brief">
        <title>Shoot transcriptome of the giant reed, Arundo donax.</title>
        <authorList>
            <person name="Barrero R.A."/>
            <person name="Guerrero F.D."/>
            <person name="Moolhuijzen P."/>
            <person name="Goolsby J.A."/>
            <person name="Tidwell J."/>
            <person name="Bellgard S.E."/>
            <person name="Bellgard M.I."/>
        </authorList>
    </citation>
    <scope>NUCLEOTIDE SEQUENCE</scope>
    <source>
        <tissue evidence="1">Shoot tissue taken approximately 20 cm above the soil surface</tissue>
    </source>
</reference>